<keyword evidence="3" id="KW-1185">Reference proteome</keyword>
<reference evidence="2 3" key="1">
    <citation type="submission" date="2016-10" db="EMBL/GenBank/DDBJ databases">
        <authorList>
            <person name="Varghese N."/>
            <person name="Submissions S."/>
        </authorList>
    </citation>
    <scope>NUCLEOTIDE SEQUENCE [LARGE SCALE GENOMIC DNA]</scope>
    <source>
        <strain evidence="2 3">BS2773</strain>
    </source>
</reference>
<dbReference type="InterPro" id="IPR035069">
    <property type="entry name" value="TTHA1013/TTHA0281-like"/>
</dbReference>
<organism evidence="2 3">
    <name type="scientific">Pseudomonas costantinii</name>
    <dbReference type="NCBI Taxonomy" id="168469"/>
    <lineage>
        <taxon>Bacteria</taxon>
        <taxon>Pseudomonadati</taxon>
        <taxon>Pseudomonadota</taxon>
        <taxon>Gammaproteobacteria</taxon>
        <taxon>Pseudomonadales</taxon>
        <taxon>Pseudomonadaceae</taxon>
        <taxon>Pseudomonas</taxon>
    </lineage>
</organism>
<dbReference type="Proteomes" id="UP000182179">
    <property type="component" value="Unassembled WGS sequence"/>
</dbReference>
<dbReference type="EMBL" id="FNTS01000001">
    <property type="protein sequence ID" value="SEC62214.1"/>
    <property type="molecule type" value="Genomic_DNA"/>
</dbReference>
<accession>A0A1H4U5D6</accession>
<name>A0A1H4U5D6_9PSED</name>
<protein>
    <submittedName>
        <fullName evidence="2">Antitoxin HicB</fullName>
    </submittedName>
</protein>
<comment type="caution">
    <text evidence="2">The sequence shown here is derived from an EMBL/GenBank/DDBJ whole genome shotgun (WGS) entry which is preliminary data.</text>
</comment>
<dbReference type="SUPFAM" id="SSF143100">
    <property type="entry name" value="TTHA1013/TTHA0281-like"/>
    <property type="match status" value="1"/>
</dbReference>
<proteinExistence type="predicted"/>
<sequence>MAVPLKVSRMYQYPLELHHEATGVWLSCPDIPEMNASGDTQAEAFAEALDGFESALSLYVEQRRAIPRASVGSDPSLVLRLPALTVAKIMLWNAMLDEGVSRAELARRMGCTRQMVDRLVDFLHTSKIEQVERALGLLGRRISLVLEAA</sequence>
<gene>
    <name evidence="1" type="ORF">SAMN04515675_0014</name>
    <name evidence="2" type="ORF">SAMN04515675_0069</name>
</gene>
<evidence type="ECO:0000313" key="1">
    <source>
        <dbReference type="EMBL" id="SEC62214.1"/>
    </source>
</evidence>
<evidence type="ECO:0000313" key="3">
    <source>
        <dbReference type="Proteomes" id="UP000182179"/>
    </source>
</evidence>
<dbReference type="EMBL" id="FNTS01000001">
    <property type="protein sequence ID" value="SEC63939.1"/>
    <property type="molecule type" value="Genomic_DNA"/>
</dbReference>
<evidence type="ECO:0000313" key="2">
    <source>
        <dbReference type="EMBL" id="SEC63939.1"/>
    </source>
</evidence>
<dbReference type="Gene3D" id="3.30.160.250">
    <property type="match status" value="1"/>
</dbReference>